<dbReference type="Pfam" id="PF13966">
    <property type="entry name" value="zf-RVT"/>
    <property type="match status" value="1"/>
</dbReference>
<accession>A0A8J5RJ34</accession>
<proteinExistence type="predicted"/>
<dbReference type="PANTHER" id="PTHR33116:SF87">
    <property type="entry name" value="OS01G0158850 PROTEIN"/>
    <property type="match status" value="1"/>
</dbReference>
<gene>
    <name evidence="2" type="ORF">GUJ93_ZPchr0008g13589</name>
</gene>
<dbReference type="AlphaFoldDB" id="A0A8J5RJ34"/>
<evidence type="ECO:0000313" key="2">
    <source>
        <dbReference type="EMBL" id="KAG8045880.1"/>
    </source>
</evidence>
<dbReference type="EMBL" id="JAAALK010000290">
    <property type="protein sequence ID" value="KAG8045880.1"/>
    <property type="molecule type" value="Genomic_DNA"/>
</dbReference>
<dbReference type="OrthoDB" id="689430at2759"/>
<name>A0A8J5RJ34_ZIZPA</name>
<reference evidence="2" key="2">
    <citation type="submission" date="2021-02" db="EMBL/GenBank/DDBJ databases">
        <authorList>
            <person name="Kimball J.A."/>
            <person name="Haas M.W."/>
            <person name="Macchietto M."/>
            <person name="Kono T."/>
            <person name="Duquette J."/>
            <person name="Shao M."/>
        </authorList>
    </citation>
    <scope>NUCLEOTIDE SEQUENCE</scope>
    <source>
        <tissue evidence="2">Fresh leaf tissue</tissue>
    </source>
</reference>
<keyword evidence="3" id="KW-1185">Reference proteome</keyword>
<reference evidence="2" key="1">
    <citation type="journal article" date="2021" name="bioRxiv">
        <title>Whole Genome Assembly and Annotation of Northern Wild Rice, Zizania palustris L., Supports a Whole Genome Duplication in the Zizania Genus.</title>
        <authorList>
            <person name="Haas M."/>
            <person name="Kono T."/>
            <person name="Macchietto M."/>
            <person name="Millas R."/>
            <person name="McGilp L."/>
            <person name="Shao M."/>
            <person name="Duquette J."/>
            <person name="Hirsch C.N."/>
            <person name="Kimball J."/>
        </authorList>
    </citation>
    <scope>NUCLEOTIDE SEQUENCE</scope>
    <source>
        <tissue evidence="2">Fresh leaf tissue</tissue>
    </source>
</reference>
<dbReference type="Proteomes" id="UP000729402">
    <property type="component" value="Unassembled WGS sequence"/>
</dbReference>
<feature type="domain" description="Reverse transcriptase zinc-binding" evidence="1">
    <location>
        <begin position="225"/>
        <end position="308"/>
    </location>
</feature>
<dbReference type="PANTHER" id="PTHR33116">
    <property type="entry name" value="REVERSE TRANSCRIPTASE ZINC-BINDING DOMAIN-CONTAINING PROTEIN-RELATED-RELATED"/>
    <property type="match status" value="1"/>
</dbReference>
<sequence>MMLINSCLSSIPMYAMGVFLFPDSIHKQFDRIRSRFYWAGLGDRKKYHMVNWGTMCMPKKFGGLGFTDTKIMNISLLAKWFLRLLGGQEGACFELLRSKYDSGGSYFGKRVQKGSYFWNSLMKFRMWYQKHCVFLVGDGRRVRFWEDIWVGDFPLRVSFAPLFDICADPGVLVYEARRNDWDVGFRRSLTQSETILWDNLHELCCSVSFKGGSDSIHWALDKSGYSVKSLYNWLSFHGVGDNDLKLVWKCVAPLKVRCFLWLAMRGRIQVGEQLGKKMWAGNPHCKLCHQIESVDHLLFQCPLSKFTWCFVRDSLNWLRCLEGISDIFSVLGGGLSSQQKINLLGVYAAVFWALWINRNDYVFNGVISVNVLNVPYRVTCFFDQEIGGSVKVQGLAPCSNPSVGQCRADKRAVRRAKLSSE</sequence>
<protein>
    <recommendedName>
        <fullName evidence="1">Reverse transcriptase zinc-binding domain-containing protein</fullName>
    </recommendedName>
</protein>
<evidence type="ECO:0000259" key="1">
    <source>
        <dbReference type="Pfam" id="PF13966"/>
    </source>
</evidence>
<comment type="caution">
    <text evidence="2">The sequence shown here is derived from an EMBL/GenBank/DDBJ whole genome shotgun (WGS) entry which is preliminary data.</text>
</comment>
<organism evidence="2 3">
    <name type="scientific">Zizania palustris</name>
    <name type="common">Northern wild rice</name>
    <dbReference type="NCBI Taxonomy" id="103762"/>
    <lineage>
        <taxon>Eukaryota</taxon>
        <taxon>Viridiplantae</taxon>
        <taxon>Streptophyta</taxon>
        <taxon>Embryophyta</taxon>
        <taxon>Tracheophyta</taxon>
        <taxon>Spermatophyta</taxon>
        <taxon>Magnoliopsida</taxon>
        <taxon>Liliopsida</taxon>
        <taxon>Poales</taxon>
        <taxon>Poaceae</taxon>
        <taxon>BOP clade</taxon>
        <taxon>Oryzoideae</taxon>
        <taxon>Oryzeae</taxon>
        <taxon>Zizaniinae</taxon>
        <taxon>Zizania</taxon>
    </lineage>
</organism>
<evidence type="ECO:0000313" key="3">
    <source>
        <dbReference type="Proteomes" id="UP000729402"/>
    </source>
</evidence>
<dbReference type="InterPro" id="IPR026960">
    <property type="entry name" value="RVT-Znf"/>
</dbReference>